<protein>
    <recommendedName>
        <fullName evidence="3">CNH domain-containing protein</fullName>
    </recommendedName>
</protein>
<sequence>MRSLKVSYLPTPSVLAKPLVYIGTQGTLVACSFAIMDDTHFLLAGPVGVAVYKLSDRAKPSTGFPRRLKPCWQQRYDDYEFVSRPPLGPIVEHHRTGDKSIAVCSGTFLRRIFMSNDRRARFRLSVHSLVDPVPVYLGMTGGNRIGLYRRPYSSSMFTTFGMGNVPDSHPLTEARAVRGEDRGSVVYRAGLQDVLEPGSLSIDEGEGRIAFMLRSHTRRLSKVVILEI</sequence>
<evidence type="ECO:0000313" key="1">
    <source>
        <dbReference type="EMBL" id="KAJ7029030.1"/>
    </source>
</evidence>
<name>A0AAD6WY70_9AGAR</name>
<dbReference type="Proteomes" id="UP001218188">
    <property type="component" value="Unassembled WGS sequence"/>
</dbReference>
<dbReference type="AlphaFoldDB" id="A0AAD6WY70"/>
<proteinExistence type="predicted"/>
<keyword evidence="2" id="KW-1185">Reference proteome</keyword>
<comment type="caution">
    <text evidence="1">The sequence shown here is derived from an EMBL/GenBank/DDBJ whole genome shotgun (WGS) entry which is preliminary data.</text>
</comment>
<dbReference type="EMBL" id="JARJCM010000106">
    <property type="protein sequence ID" value="KAJ7029030.1"/>
    <property type="molecule type" value="Genomic_DNA"/>
</dbReference>
<organism evidence="1 2">
    <name type="scientific">Mycena alexandri</name>
    <dbReference type="NCBI Taxonomy" id="1745969"/>
    <lineage>
        <taxon>Eukaryota</taxon>
        <taxon>Fungi</taxon>
        <taxon>Dikarya</taxon>
        <taxon>Basidiomycota</taxon>
        <taxon>Agaricomycotina</taxon>
        <taxon>Agaricomycetes</taxon>
        <taxon>Agaricomycetidae</taxon>
        <taxon>Agaricales</taxon>
        <taxon>Marasmiineae</taxon>
        <taxon>Mycenaceae</taxon>
        <taxon>Mycena</taxon>
    </lineage>
</organism>
<dbReference type="PROSITE" id="PS51257">
    <property type="entry name" value="PROKAR_LIPOPROTEIN"/>
    <property type="match status" value="1"/>
</dbReference>
<accession>A0AAD6WY70</accession>
<gene>
    <name evidence="1" type="ORF">C8F04DRAFT_47963</name>
</gene>
<evidence type="ECO:0008006" key="3">
    <source>
        <dbReference type="Google" id="ProtNLM"/>
    </source>
</evidence>
<reference evidence="1" key="1">
    <citation type="submission" date="2023-03" db="EMBL/GenBank/DDBJ databases">
        <title>Massive genome expansion in bonnet fungi (Mycena s.s.) driven by repeated elements and novel gene families across ecological guilds.</title>
        <authorList>
            <consortium name="Lawrence Berkeley National Laboratory"/>
            <person name="Harder C.B."/>
            <person name="Miyauchi S."/>
            <person name="Viragh M."/>
            <person name="Kuo A."/>
            <person name="Thoen E."/>
            <person name="Andreopoulos B."/>
            <person name="Lu D."/>
            <person name="Skrede I."/>
            <person name="Drula E."/>
            <person name="Henrissat B."/>
            <person name="Morin E."/>
            <person name="Kohler A."/>
            <person name="Barry K."/>
            <person name="LaButti K."/>
            <person name="Morin E."/>
            <person name="Salamov A."/>
            <person name="Lipzen A."/>
            <person name="Mereny Z."/>
            <person name="Hegedus B."/>
            <person name="Baldrian P."/>
            <person name="Stursova M."/>
            <person name="Weitz H."/>
            <person name="Taylor A."/>
            <person name="Grigoriev I.V."/>
            <person name="Nagy L.G."/>
            <person name="Martin F."/>
            <person name="Kauserud H."/>
        </authorList>
    </citation>
    <scope>NUCLEOTIDE SEQUENCE</scope>
    <source>
        <strain evidence="1">CBHHK200</strain>
    </source>
</reference>
<evidence type="ECO:0000313" key="2">
    <source>
        <dbReference type="Proteomes" id="UP001218188"/>
    </source>
</evidence>